<feature type="transmembrane region" description="Helical" evidence="5">
    <location>
        <begin position="176"/>
        <end position="198"/>
    </location>
</feature>
<dbReference type="PANTHER" id="PTHR47704:SF1">
    <property type="entry name" value="POTASSIUM TRANSPORTER KIMA"/>
    <property type="match status" value="1"/>
</dbReference>
<feature type="transmembrane region" description="Helical" evidence="5">
    <location>
        <begin position="112"/>
        <end position="132"/>
    </location>
</feature>
<evidence type="ECO:0000256" key="5">
    <source>
        <dbReference type="SAM" id="Phobius"/>
    </source>
</evidence>
<sequence>MKQPVAQPLLRRLLGKPLPRADASAQRLPSVQALPILSSDALSSVAYATEAALGVLVLAGSQALGLSLPITAAIVVLIAIVVFSYRQTIEAYPQGGGSYVVARENLGTGPSLVAAAALLVDYTLTAAVSLMAGTQALSSLLPALLPYEVPLALLLLLAVGWANLRGLREAGQAFTVPTYAFVVMVALLAVFGLHNLVFAHGFTPDAPPVIRAVEPLGLFLLLRAFSSGCSAMTGIEAIANGVSVFREPAARRAQATLLVMGVMLAAMFLVVSGLAFLYGVAPDPERTVLAQIGMRVFGAGSPMFWALQITTLLILALAANTAFAGFPRLAAMLAHDRFLPRQMGWIGDRLVFQNGIAVLLVTTALIILVCRGDTSVAVNLYALGVFLAFTLSQAGMVVRWWRLRGAGWLGRLTMNALGALTTLVVLLVIVVGKFAEGAWIVVIAIPLLVWLLARIRGRYHRVYAAISLPADAQGTVRLPDRRDPVGNCSIVWIPSLSRPSLDALRYAAKVSDQVIGVWVRSEEDDPAMIRRDWQRLVGESPGIQLHILASPFSSLVDPFVAFVASEEQLHPDVTHTIVMPMAIPRYSFDSLLLNQRGINMHRALDASGNRVFTLVRYYLPA</sequence>
<keyword evidence="7" id="KW-1185">Reference proteome</keyword>
<evidence type="ECO:0000256" key="2">
    <source>
        <dbReference type="ARBA" id="ARBA00022692"/>
    </source>
</evidence>
<dbReference type="Pfam" id="PF13520">
    <property type="entry name" value="AA_permease_2"/>
    <property type="match status" value="1"/>
</dbReference>
<feature type="transmembrane region" description="Helical" evidence="5">
    <location>
        <begin position="257"/>
        <end position="281"/>
    </location>
</feature>
<protein>
    <submittedName>
        <fullName evidence="6">Amino acid permease</fullName>
    </submittedName>
</protein>
<feature type="transmembrane region" description="Helical" evidence="5">
    <location>
        <begin position="304"/>
        <end position="329"/>
    </location>
</feature>
<evidence type="ECO:0000256" key="4">
    <source>
        <dbReference type="ARBA" id="ARBA00023136"/>
    </source>
</evidence>
<dbReference type="PANTHER" id="PTHR47704">
    <property type="entry name" value="POTASSIUM TRANSPORTER KIMA"/>
    <property type="match status" value="1"/>
</dbReference>
<feature type="transmembrane region" description="Helical" evidence="5">
    <location>
        <begin position="350"/>
        <end position="369"/>
    </location>
</feature>
<feature type="transmembrane region" description="Helical" evidence="5">
    <location>
        <begin position="381"/>
        <end position="400"/>
    </location>
</feature>
<evidence type="ECO:0000256" key="3">
    <source>
        <dbReference type="ARBA" id="ARBA00022989"/>
    </source>
</evidence>
<keyword evidence="2 5" id="KW-0812">Transmembrane</keyword>
<evidence type="ECO:0000313" key="7">
    <source>
        <dbReference type="Proteomes" id="UP000243002"/>
    </source>
</evidence>
<reference evidence="6 7" key="1">
    <citation type="journal article" date="2018" name="Environ. Microbiol.">
        <title>Ecological and genomic features of two widespread freshwater picocyanobacteria.</title>
        <authorList>
            <person name="Cabello-Yeves P.J."/>
            <person name="Picazo A."/>
            <person name="Camacho A."/>
            <person name="Callieri C."/>
            <person name="Rosselli R."/>
            <person name="Roda-Garcia J.J."/>
            <person name="Coutinho F.H."/>
            <person name="Rodriguez-Valera F."/>
        </authorList>
    </citation>
    <scope>NUCLEOTIDE SEQUENCE [LARGE SCALE GENOMIC DNA]</scope>
    <source>
        <strain evidence="6 7">Tous</strain>
    </source>
</reference>
<dbReference type="InterPro" id="IPR053153">
    <property type="entry name" value="APC_K+_Transporter"/>
</dbReference>
<feature type="transmembrane region" description="Helical" evidence="5">
    <location>
        <begin position="437"/>
        <end position="453"/>
    </location>
</feature>
<feature type="transmembrane region" description="Helical" evidence="5">
    <location>
        <begin position="63"/>
        <end position="85"/>
    </location>
</feature>
<name>A0A2P7MYH3_9CYAN</name>
<dbReference type="AlphaFoldDB" id="A0A2P7MYH3"/>
<feature type="transmembrane region" description="Helical" evidence="5">
    <location>
        <begin position="218"/>
        <end position="245"/>
    </location>
</feature>
<dbReference type="GO" id="GO:0016020">
    <property type="term" value="C:membrane"/>
    <property type="evidence" value="ECO:0007669"/>
    <property type="project" value="UniProtKB-SubCell"/>
</dbReference>
<keyword evidence="4 5" id="KW-0472">Membrane</keyword>
<gene>
    <name evidence="6" type="ORF">C7K55_04645</name>
</gene>
<dbReference type="RefSeq" id="WP_106502261.1">
    <property type="nucleotide sequence ID" value="NZ_PXXO01000004.1"/>
</dbReference>
<keyword evidence="3 5" id="KW-1133">Transmembrane helix</keyword>
<feature type="transmembrane region" description="Helical" evidence="5">
    <location>
        <begin position="412"/>
        <end position="431"/>
    </location>
</feature>
<accession>A0A2P7MYH3</accession>
<feature type="transmembrane region" description="Helical" evidence="5">
    <location>
        <begin position="144"/>
        <end position="164"/>
    </location>
</feature>
<dbReference type="InterPro" id="IPR002293">
    <property type="entry name" value="AA/rel_permease1"/>
</dbReference>
<dbReference type="EMBL" id="PXXO01000004">
    <property type="protein sequence ID" value="PSJ06227.1"/>
    <property type="molecule type" value="Genomic_DNA"/>
</dbReference>
<dbReference type="Proteomes" id="UP000243002">
    <property type="component" value="Unassembled WGS sequence"/>
</dbReference>
<proteinExistence type="predicted"/>
<comment type="subcellular location">
    <subcellularLocation>
        <location evidence="1">Membrane</location>
        <topology evidence="1">Multi-pass membrane protein</topology>
    </subcellularLocation>
</comment>
<comment type="caution">
    <text evidence="6">The sequence shown here is derived from an EMBL/GenBank/DDBJ whole genome shotgun (WGS) entry which is preliminary data.</text>
</comment>
<dbReference type="GO" id="GO:0022857">
    <property type="term" value="F:transmembrane transporter activity"/>
    <property type="evidence" value="ECO:0007669"/>
    <property type="project" value="InterPro"/>
</dbReference>
<evidence type="ECO:0000256" key="1">
    <source>
        <dbReference type="ARBA" id="ARBA00004141"/>
    </source>
</evidence>
<evidence type="ECO:0000313" key="6">
    <source>
        <dbReference type="EMBL" id="PSJ06227.1"/>
    </source>
</evidence>
<organism evidence="6 7">
    <name type="scientific">Cyanobium usitatum str. Tous</name>
    <dbReference type="NCBI Taxonomy" id="2116684"/>
    <lineage>
        <taxon>Bacteria</taxon>
        <taxon>Bacillati</taxon>
        <taxon>Cyanobacteriota</taxon>
        <taxon>Cyanophyceae</taxon>
        <taxon>Synechococcales</taxon>
        <taxon>Prochlorococcaceae</taxon>
        <taxon>Cyanobium</taxon>
    </lineage>
</organism>
<dbReference type="Gene3D" id="1.20.1740.10">
    <property type="entry name" value="Amino acid/polyamine transporter I"/>
    <property type="match status" value="1"/>
</dbReference>
<dbReference type="OrthoDB" id="9759676at2"/>